<proteinExistence type="predicted"/>
<comment type="caution">
    <text evidence="2">The sequence shown here is derived from an EMBL/GenBank/DDBJ whole genome shotgun (WGS) entry which is preliminary data.</text>
</comment>
<dbReference type="AlphaFoldDB" id="A0A2P6QG35"/>
<feature type="chain" id="PRO_5015153042" evidence="1">
    <location>
        <begin position="18"/>
        <end position="60"/>
    </location>
</feature>
<protein>
    <submittedName>
        <fullName evidence="2">Uncharacterized protein</fullName>
    </submittedName>
</protein>
<keyword evidence="3" id="KW-1185">Reference proteome</keyword>
<reference evidence="2 3" key="1">
    <citation type="journal article" date="2018" name="Nat. Genet.">
        <title>The Rosa genome provides new insights in the design of modern roses.</title>
        <authorList>
            <person name="Bendahmane M."/>
        </authorList>
    </citation>
    <scope>NUCLEOTIDE SEQUENCE [LARGE SCALE GENOMIC DNA]</scope>
    <source>
        <strain evidence="3">cv. Old Blush</strain>
    </source>
</reference>
<organism evidence="2 3">
    <name type="scientific">Rosa chinensis</name>
    <name type="common">China rose</name>
    <dbReference type="NCBI Taxonomy" id="74649"/>
    <lineage>
        <taxon>Eukaryota</taxon>
        <taxon>Viridiplantae</taxon>
        <taxon>Streptophyta</taxon>
        <taxon>Embryophyta</taxon>
        <taxon>Tracheophyta</taxon>
        <taxon>Spermatophyta</taxon>
        <taxon>Magnoliopsida</taxon>
        <taxon>eudicotyledons</taxon>
        <taxon>Gunneridae</taxon>
        <taxon>Pentapetalae</taxon>
        <taxon>rosids</taxon>
        <taxon>fabids</taxon>
        <taxon>Rosales</taxon>
        <taxon>Rosaceae</taxon>
        <taxon>Rosoideae</taxon>
        <taxon>Rosoideae incertae sedis</taxon>
        <taxon>Rosa</taxon>
    </lineage>
</organism>
<feature type="signal peptide" evidence="1">
    <location>
        <begin position="1"/>
        <end position="17"/>
    </location>
</feature>
<evidence type="ECO:0000313" key="2">
    <source>
        <dbReference type="EMBL" id="PRQ33131.1"/>
    </source>
</evidence>
<dbReference type="Gramene" id="PRQ33131">
    <property type="protein sequence ID" value="PRQ33131"/>
    <property type="gene ID" value="RchiOBHm_Chr5g0054091"/>
</dbReference>
<dbReference type="EMBL" id="PDCK01000043">
    <property type="protein sequence ID" value="PRQ33131.1"/>
    <property type="molecule type" value="Genomic_DNA"/>
</dbReference>
<name>A0A2P6QG35_ROSCH</name>
<dbReference type="Proteomes" id="UP000238479">
    <property type="component" value="Chromosome 5"/>
</dbReference>
<accession>A0A2P6QG35</accession>
<gene>
    <name evidence="2" type="ORF">RchiOBHm_Chr5g0054091</name>
</gene>
<evidence type="ECO:0000256" key="1">
    <source>
        <dbReference type="SAM" id="SignalP"/>
    </source>
</evidence>
<keyword evidence="1" id="KW-0732">Signal</keyword>
<sequence>MVWCLYLLISMMDFISGTHQLGCSSNCPTRVLPRKKIKRFHVSTIVVLGMFRPLTITKLL</sequence>
<evidence type="ECO:0000313" key="3">
    <source>
        <dbReference type="Proteomes" id="UP000238479"/>
    </source>
</evidence>